<comment type="similarity">
    <text evidence="2 4">Belongs to the TPP enzyme family.</text>
</comment>
<dbReference type="CDD" id="cd07035">
    <property type="entry name" value="TPP_PYR_POX_like"/>
    <property type="match status" value="1"/>
</dbReference>
<accession>A0ABS3DJN3</accession>
<dbReference type="InterPro" id="IPR000399">
    <property type="entry name" value="TPP-bd_CS"/>
</dbReference>
<evidence type="ECO:0000256" key="2">
    <source>
        <dbReference type="ARBA" id="ARBA00007812"/>
    </source>
</evidence>
<evidence type="ECO:0000313" key="9">
    <source>
        <dbReference type="EMBL" id="MBN8231521.1"/>
    </source>
</evidence>
<feature type="domain" description="Thiamine pyrophosphate enzyme N-terminal TPP-binding" evidence="8">
    <location>
        <begin position="6"/>
        <end position="111"/>
    </location>
</feature>
<evidence type="ECO:0000256" key="4">
    <source>
        <dbReference type="RuleBase" id="RU362132"/>
    </source>
</evidence>
<evidence type="ECO:0000256" key="3">
    <source>
        <dbReference type="ARBA" id="ARBA00023052"/>
    </source>
</evidence>
<dbReference type="CDD" id="cd02002">
    <property type="entry name" value="TPP_BFDC"/>
    <property type="match status" value="1"/>
</dbReference>
<comment type="caution">
    <text evidence="9">The sequence shown here is derived from an EMBL/GenBank/DDBJ whole genome shotgun (WGS) entry which is preliminary data.</text>
</comment>
<name>A0ABS3DJN3_9BACT</name>
<evidence type="ECO:0000256" key="1">
    <source>
        <dbReference type="ARBA" id="ARBA00001964"/>
    </source>
</evidence>
<protein>
    <submittedName>
        <fullName evidence="9">Thiamine pyrophosphate-binding protein</fullName>
    </submittedName>
</protein>
<evidence type="ECO:0000256" key="5">
    <source>
        <dbReference type="SAM" id="MobiDB-lite"/>
    </source>
</evidence>
<dbReference type="InterPro" id="IPR029061">
    <property type="entry name" value="THDP-binding"/>
</dbReference>
<dbReference type="Pfam" id="PF00205">
    <property type="entry name" value="TPP_enzyme_M"/>
    <property type="match status" value="1"/>
</dbReference>
<dbReference type="InterPro" id="IPR029035">
    <property type="entry name" value="DHS-like_NAD/FAD-binding_dom"/>
</dbReference>
<proteinExistence type="inferred from homology"/>
<organism evidence="9 10">
    <name type="scientific">Corallococcus macrosporus</name>
    <dbReference type="NCBI Taxonomy" id="35"/>
    <lineage>
        <taxon>Bacteria</taxon>
        <taxon>Pseudomonadati</taxon>
        <taxon>Myxococcota</taxon>
        <taxon>Myxococcia</taxon>
        <taxon>Myxococcales</taxon>
        <taxon>Cystobacterineae</taxon>
        <taxon>Myxococcaceae</taxon>
        <taxon>Corallococcus</taxon>
    </lineage>
</organism>
<reference evidence="9 10" key="1">
    <citation type="submission" date="2021-02" db="EMBL/GenBank/DDBJ databases">
        <title>De Novo genome assembly of isolated myxobacteria.</title>
        <authorList>
            <person name="Stevens D.C."/>
        </authorList>
    </citation>
    <scope>NUCLEOTIDE SEQUENCE [LARGE SCALE GENOMIC DNA]</scope>
    <source>
        <strain evidence="9 10">ATCC 29039</strain>
    </source>
</reference>
<feature type="compositionally biased region" description="Basic and acidic residues" evidence="5">
    <location>
        <begin position="349"/>
        <end position="360"/>
    </location>
</feature>
<dbReference type="SUPFAM" id="SSF52467">
    <property type="entry name" value="DHS-like NAD/FAD-binding domain"/>
    <property type="match status" value="1"/>
</dbReference>
<dbReference type="Proteomes" id="UP000664052">
    <property type="component" value="Unassembled WGS sequence"/>
</dbReference>
<dbReference type="EMBL" id="JAFIMU010000009">
    <property type="protein sequence ID" value="MBN8231521.1"/>
    <property type="molecule type" value="Genomic_DNA"/>
</dbReference>
<dbReference type="PANTHER" id="PTHR18968:SF13">
    <property type="entry name" value="ACETOLACTATE SYNTHASE CATALYTIC SUBUNIT, MITOCHONDRIAL"/>
    <property type="match status" value="1"/>
</dbReference>
<evidence type="ECO:0000259" key="8">
    <source>
        <dbReference type="Pfam" id="PF02776"/>
    </source>
</evidence>
<feature type="domain" description="Thiamine pyrophosphate enzyme TPP-binding" evidence="7">
    <location>
        <begin position="404"/>
        <end position="549"/>
    </location>
</feature>
<feature type="domain" description="Thiamine pyrophosphate enzyme central" evidence="6">
    <location>
        <begin position="191"/>
        <end position="327"/>
    </location>
</feature>
<evidence type="ECO:0000259" key="7">
    <source>
        <dbReference type="Pfam" id="PF02775"/>
    </source>
</evidence>
<dbReference type="SUPFAM" id="SSF52518">
    <property type="entry name" value="Thiamin diphosphate-binding fold (THDP-binding)"/>
    <property type="match status" value="2"/>
</dbReference>
<keyword evidence="3 4" id="KW-0786">Thiamine pyrophosphate</keyword>
<dbReference type="PANTHER" id="PTHR18968">
    <property type="entry name" value="THIAMINE PYROPHOSPHATE ENZYMES"/>
    <property type="match status" value="1"/>
</dbReference>
<dbReference type="PROSITE" id="PS00187">
    <property type="entry name" value="TPP_ENZYMES"/>
    <property type="match status" value="1"/>
</dbReference>
<dbReference type="Pfam" id="PF02775">
    <property type="entry name" value="TPP_enzyme_C"/>
    <property type="match status" value="1"/>
</dbReference>
<sequence length="567" mass="60406">MKKRTGCVALLEQLAAEGTRYLFGNPGTVEEGFLDALRDVPSIQYILGLHESVAVAMADGHARATRRPAFVQLHSSVGLGNGIGMLYQAKRGNTPLVVLAGEAGLAYDAMDAQMAGDLVSMARPVTKWATRVVDAGSVLRVLRRAIKIASTPPMGPVFVSLPMDVLDAPNDEPVFPTPRLDTRSAPEPEAVKALARLLAEARHPLLIVGDGVAASGAQEELTRVAELLGAEVWGANSSEVNMDAAHPLFRGLLGHMFGKDSAAVVSRADAVLITGTYVFPEVFPALSGVFRPGARVAHVDLDAYEIAKNFPVDLGLVADPKRTLAALAEALTWVMTPARREAAAERLRRAREQQELERARASAGTAPGETREAPPALFLRELAKRVGDEAIIFDEALTLSPEVARALPGRRPGHSFQTRGGSLGVGIPGALGVKLAHPDKTVIGFTGDGGSMYTIQALWTAARHGIGAKFVVCNNGGYRLLDLNLLQYWKERGIPEHPFPGSFDLSRPALHFVELARSLGVPAVRVSTEQDIGPALDLALSASGPFLIDWVLPHTPLDPGADRRCGQ</sequence>
<evidence type="ECO:0000259" key="6">
    <source>
        <dbReference type="Pfam" id="PF00205"/>
    </source>
</evidence>
<dbReference type="Gene3D" id="3.40.50.970">
    <property type="match status" value="2"/>
</dbReference>
<dbReference type="RefSeq" id="WP_207055842.1">
    <property type="nucleotide sequence ID" value="NZ_JAFIMU010000009.1"/>
</dbReference>
<dbReference type="InterPro" id="IPR011766">
    <property type="entry name" value="TPP_enzyme_TPP-bd"/>
</dbReference>
<dbReference type="Pfam" id="PF02776">
    <property type="entry name" value="TPP_enzyme_N"/>
    <property type="match status" value="1"/>
</dbReference>
<evidence type="ECO:0000313" key="10">
    <source>
        <dbReference type="Proteomes" id="UP000664052"/>
    </source>
</evidence>
<keyword evidence="10" id="KW-1185">Reference proteome</keyword>
<gene>
    <name evidence="9" type="ORF">JYK02_28815</name>
</gene>
<comment type="cofactor">
    <cofactor evidence="1">
        <name>thiamine diphosphate</name>
        <dbReference type="ChEBI" id="CHEBI:58937"/>
    </cofactor>
</comment>
<dbReference type="InterPro" id="IPR045229">
    <property type="entry name" value="TPP_enz"/>
</dbReference>
<dbReference type="InterPro" id="IPR012000">
    <property type="entry name" value="Thiamin_PyroP_enz_cen_dom"/>
</dbReference>
<dbReference type="InterPro" id="IPR012001">
    <property type="entry name" value="Thiamin_PyroP_enz_TPP-bd_dom"/>
</dbReference>
<dbReference type="Gene3D" id="3.40.50.1220">
    <property type="entry name" value="TPP-binding domain"/>
    <property type="match status" value="1"/>
</dbReference>
<feature type="region of interest" description="Disordered" evidence="5">
    <location>
        <begin position="349"/>
        <end position="371"/>
    </location>
</feature>